<keyword evidence="1" id="KW-0863">Zinc-finger</keyword>
<evidence type="ECO:0000313" key="5">
    <source>
        <dbReference type="Proteomes" id="UP001218188"/>
    </source>
</evidence>
<dbReference type="InterPro" id="IPR013087">
    <property type="entry name" value="Znf_C2H2_type"/>
</dbReference>
<feature type="domain" description="C2H2-type" evidence="3">
    <location>
        <begin position="270"/>
        <end position="288"/>
    </location>
</feature>
<organism evidence="4 5">
    <name type="scientific">Mycena alexandri</name>
    <dbReference type="NCBI Taxonomy" id="1745969"/>
    <lineage>
        <taxon>Eukaryota</taxon>
        <taxon>Fungi</taxon>
        <taxon>Dikarya</taxon>
        <taxon>Basidiomycota</taxon>
        <taxon>Agaricomycotina</taxon>
        <taxon>Agaricomycetes</taxon>
        <taxon>Agaricomycetidae</taxon>
        <taxon>Agaricales</taxon>
        <taxon>Marasmiineae</taxon>
        <taxon>Mycenaceae</taxon>
        <taxon>Mycena</taxon>
    </lineage>
</organism>
<evidence type="ECO:0000259" key="3">
    <source>
        <dbReference type="PROSITE" id="PS50157"/>
    </source>
</evidence>
<dbReference type="GO" id="GO:0008270">
    <property type="term" value="F:zinc ion binding"/>
    <property type="evidence" value="ECO:0007669"/>
    <property type="project" value="UniProtKB-KW"/>
</dbReference>
<reference evidence="4" key="1">
    <citation type="submission" date="2023-03" db="EMBL/GenBank/DDBJ databases">
        <title>Massive genome expansion in bonnet fungi (Mycena s.s.) driven by repeated elements and novel gene families across ecological guilds.</title>
        <authorList>
            <consortium name="Lawrence Berkeley National Laboratory"/>
            <person name="Harder C.B."/>
            <person name="Miyauchi S."/>
            <person name="Viragh M."/>
            <person name="Kuo A."/>
            <person name="Thoen E."/>
            <person name="Andreopoulos B."/>
            <person name="Lu D."/>
            <person name="Skrede I."/>
            <person name="Drula E."/>
            <person name="Henrissat B."/>
            <person name="Morin E."/>
            <person name="Kohler A."/>
            <person name="Barry K."/>
            <person name="LaButti K."/>
            <person name="Morin E."/>
            <person name="Salamov A."/>
            <person name="Lipzen A."/>
            <person name="Mereny Z."/>
            <person name="Hegedus B."/>
            <person name="Baldrian P."/>
            <person name="Stursova M."/>
            <person name="Weitz H."/>
            <person name="Taylor A."/>
            <person name="Grigoriev I.V."/>
            <person name="Nagy L.G."/>
            <person name="Martin F."/>
            <person name="Kauserud H."/>
        </authorList>
    </citation>
    <scope>NUCLEOTIDE SEQUENCE</scope>
    <source>
        <strain evidence="4">CBHHK200</strain>
    </source>
</reference>
<sequence length="317" mass="35649">MDDLLPLLEFAWTPTSKARLSINNEAATRRSPRTSLFLLSSLLRVMNTAITFHDLVSYSLGVNPDDVPVNIKRNGIYMPKPENVDQVAGDVELVDATLFRTEPVDYDDDDISTWEFHAPVASISWQSDASTCTSPSQTPAQDVVYRYRAGLKVDLGESKRSFSPETKSDESGSWFDDSASGSGTSFDTSSTISSLSLPLPVQQEVRPLFRESRANALLDIRDEALAVIKEDGLTEREPVVCHRPDCRDTLPNMKALMYHLHIHNMHDRLYQCEACGKRFESRRYLTMHPCPRLATSCPSSPIRDTFMRVLTKITSRE</sequence>
<keyword evidence="5" id="KW-1185">Reference proteome</keyword>
<gene>
    <name evidence="4" type="ORF">C8F04DRAFT_1127555</name>
</gene>
<dbReference type="EMBL" id="JARJCM010000149">
    <property type="protein sequence ID" value="KAJ7025780.1"/>
    <property type="molecule type" value="Genomic_DNA"/>
</dbReference>
<keyword evidence="1" id="KW-0862">Zinc</keyword>
<evidence type="ECO:0000256" key="2">
    <source>
        <dbReference type="SAM" id="MobiDB-lite"/>
    </source>
</evidence>
<feature type="region of interest" description="Disordered" evidence="2">
    <location>
        <begin position="159"/>
        <end position="180"/>
    </location>
</feature>
<accession>A0AAD6SGQ8</accession>
<name>A0AAD6SGQ8_9AGAR</name>
<comment type="caution">
    <text evidence="4">The sequence shown here is derived from an EMBL/GenBank/DDBJ whole genome shotgun (WGS) entry which is preliminary data.</text>
</comment>
<proteinExistence type="predicted"/>
<dbReference type="PROSITE" id="PS50157">
    <property type="entry name" value="ZINC_FINGER_C2H2_2"/>
    <property type="match status" value="1"/>
</dbReference>
<dbReference type="Proteomes" id="UP001218188">
    <property type="component" value="Unassembled WGS sequence"/>
</dbReference>
<evidence type="ECO:0000256" key="1">
    <source>
        <dbReference type="PROSITE-ProRule" id="PRU00042"/>
    </source>
</evidence>
<keyword evidence="1" id="KW-0479">Metal-binding</keyword>
<evidence type="ECO:0000313" key="4">
    <source>
        <dbReference type="EMBL" id="KAJ7025780.1"/>
    </source>
</evidence>
<dbReference type="Gene3D" id="3.30.160.60">
    <property type="entry name" value="Classic Zinc Finger"/>
    <property type="match status" value="1"/>
</dbReference>
<feature type="compositionally biased region" description="Basic and acidic residues" evidence="2">
    <location>
        <begin position="159"/>
        <end position="170"/>
    </location>
</feature>
<protein>
    <recommendedName>
        <fullName evidence="3">C2H2-type domain-containing protein</fullName>
    </recommendedName>
</protein>
<dbReference type="AlphaFoldDB" id="A0AAD6SGQ8"/>